<dbReference type="SUPFAM" id="SSF56672">
    <property type="entry name" value="DNA/RNA polymerases"/>
    <property type="match status" value="1"/>
</dbReference>
<organism evidence="3">
    <name type="scientific">Tanacetum cinerariifolium</name>
    <name type="common">Dalmatian daisy</name>
    <name type="synonym">Chrysanthemum cinerariifolium</name>
    <dbReference type="NCBI Taxonomy" id="118510"/>
    <lineage>
        <taxon>Eukaryota</taxon>
        <taxon>Viridiplantae</taxon>
        <taxon>Streptophyta</taxon>
        <taxon>Embryophyta</taxon>
        <taxon>Tracheophyta</taxon>
        <taxon>Spermatophyta</taxon>
        <taxon>Magnoliopsida</taxon>
        <taxon>eudicotyledons</taxon>
        <taxon>Gunneridae</taxon>
        <taxon>Pentapetalae</taxon>
        <taxon>asterids</taxon>
        <taxon>campanulids</taxon>
        <taxon>Asterales</taxon>
        <taxon>Asteraceae</taxon>
        <taxon>Asteroideae</taxon>
        <taxon>Anthemideae</taxon>
        <taxon>Anthemidinae</taxon>
        <taxon>Tanacetum</taxon>
    </lineage>
</organism>
<name>A0A6L2NRY2_TANCI</name>
<dbReference type="InterPro" id="IPR043502">
    <property type="entry name" value="DNA/RNA_pol_sf"/>
</dbReference>
<evidence type="ECO:0000259" key="2">
    <source>
        <dbReference type="PROSITE" id="PS50994"/>
    </source>
</evidence>
<sequence length="302" mass="34624">MMQMVKKEIQKLLAARIIYLISVSKWVSPIQVVPKKTGVTVVKNSDDQMLETLAGQAYYYCLDGYIGFHQIPVAPEDQEKTTFNCPFGTFAFRRMSFGLCNVPATFQRCMKDVAFEFDDYCKIAFDKLKELLTSSPIIQPPAWNFPFKIMSDASNYAVGAILGHRVGKSAHVIYYASRTLDTLKYLLSKKEAKPMLIRWILLLQEFNLKFETRKVEAKATKTDDAKFFADFVKANIFSRFGTPRAIISDRGTHFYNQVMEALLKKYNVTHRVSTAYQLQTNRQAEVSNREIKSILEKTVNPN</sequence>
<gene>
    <name evidence="3" type="ORF">Tci_059303</name>
</gene>
<dbReference type="PROSITE" id="PS50994">
    <property type="entry name" value="INTEGRASE"/>
    <property type="match status" value="1"/>
</dbReference>
<dbReference type="PANTHER" id="PTHR37984">
    <property type="entry name" value="PROTEIN CBG26694"/>
    <property type="match status" value="1"/>
</dbReference>
<dbReference type="GO" id="GO:0015074">
    <property type="term" value="P:DNA integration"/>
    <property type="evidence" value="ECO:0007669"/>
    <property type="project" value="InterPro"/>
</dbReference>
<feature type="domain" description="Integrase catalytic" evidence="2">
    <location>
        <begin position="167"/>
        <end position="302"/>
    </location>
</feature>
<dbReference type="CDD" id="cd01647">
    <property type="entry name" value="RT_LTR"/>
    <property type="match status" value="1"/>
</dbReference>
<comment type="caution">
    <text evidence="3">The sequence shown here is derived from an EMBL/GenBank/DDBJ whole genome shotgun (WGS) entry which is preliminary data.</text>
</comment>
<protein>
    <recommendedName>
        <fullName evidence="2">Integrase catalytic domain-containing protein</fullName>
    </recommendedName>
</protein>
<evidence type="ECO:0000256" key="1">
    <source>
        <dbReference type="ARBA" id="ARBA00023268"/>
    </source>
</evidence>
<dbReference type="GO" id="GO:0003824">
    <property type="term" value="F:catalytic activity"/>
    <property type="evidence" value="ECO:0007669"/>
    <property type="project" value="UniProtKB-KW"/>
</dbReference>
<dbReference type="Gene3D" id="3.30.420.10">
    <property type="entry name" value="Ribonuclease H-like superfamily/Ribonuclease H"/>
    <property type="match status" value="1"/>
</dbReference>
<keyword evidence="1" id="KW-0511">Multifunctional enzyme</keyword>
<dbReference type="InterPro" id="IPR036397">
    <property type="entry name" value="RNaseH_sf"/>
</dbReference>
<dbReference type="Pfam" id="PF00665">
    <property type="entry name" value="rve"/>
    <property type="match status" value="1"/>
</dbReference>
<dbReference type="InterPro" id="IPR012337">
    <property type="entry name" value="RNaseH-like_sf"/>
</dbReference>
<accession>A0A6L2NRY2</accession>
<proteinExistence type="predicted"/>
<dbReference type="GO" id="GO:0003676">
    <property type="term" value="F:nucleic acid binding"/>
    <property type="evidence" value="ECO:0007669"/>
    <property type="project" value="InterPro"/>
</dbReference>
<dbReference type="InterPro" id="IPR001584">
    <property type="entry name" value="Integrase_cat-core"/>
</dbReference>
<dbReference type="InterPro" id="IPR041577">
    <property type="entry name" value="RT_RNaseH_2"/>
</dbReference>
<dbReference type="EMBL" id="BKCJ010009517">
    <property type="protein sequence ID" value="GEU87325.1"/>
    <property type="molecule type" value="Genomic_DNA"/>
</dbReference>
<dbReference type="Pfam" id="PF17919">
    <property type="entry name" value="RT_RNaseH_2"/>
    <property type="match status" value="1"/>
</dbReference>
<dbReference type="InterPro" id="IPR050951">
    <property type="entry name" value="Retrovirus_Pol_polyprotein"/>
</dbReference>
<dbReference type="PANTHER" id="PTHR37984:SF5">
    <property type="entry name" value="PROTEIN NYNRIN-LIKE"/>
    <property type="match status" value="1"/>
</dbReference>
<reference evidence="3" key="1">
    <citation type="journal article" date="2019" name="Sci. Rep.">
        <title>Draft genome of Tanacetum cinerariifolium, the natural source of mosquito coil.</title>
        <authorList>
            <person name="Yamashiro T."/>
            <person name="Shiraishi A."/>
            <person name="Satake H."/>
            <person name="Nakayama K."/>
        </authorList>
    </citation>
    <scope>NUCLEOTIDE SEQUENCE</scope>
</reference>
<evidence type="ECO:0000313" key="3">
    <source>
        <dbReference type="EMBL" id="GEU87325.1"/>
    </source>
</evidence>
<dbReference type="SUPFAM" id="SSF53098">
    <property type="entry name" value="Ribonuclease H-like"/>
    <property type="match status" value="1"/>
</dbReference>
<dbReference type="Gene3D" id="3.10.10.10">
    <property type="entry name" value="HIV Type 1 Reverse Transcriptase, subunit A, domain 1"/>
    <property type="match status" value="1"/>
</dbReference>
<dbReference type="AlphaFoldDB" id="A0A6L2NRY2"/>